<organism evidence="1 2">
    <name type="scientific">Candidatus Beckwithbacteria bacterium CG1_02_47_37</name>
    <dbReference type="NCBI Taxonomy" id="1805034"/>
    <lineage>
        <taxon>Bacteria</taxon>
        <taxon>Candidatus Beckwithiibacteriota</taxon>
    </lineage>
</organism>
<protein>
    <submittedName>
        <fullName evidence="1">Uncharacterized protein</fullName>
    </submittedName>
</protein>
<dbReference type="STRING" id="1805034.AUJ59_00620"/>
<comment type="caution">
    <text evidence="1">The sequence shown here is derived from an EMBL/GenBank/DDBJ whole genome shotgun (WGS) entry which is preliminary data.</text>
</comment>
<reference evidence="1 2" key="1">
    <citation type="journal article" date="2016" name="Environ. Microbiol.">
        <title>Genomic resolution of a cold subsurface aquifer community provides metabolic insights for novel microbes adapted to high CO concentrations.</title>
        <authorList>
            <person name="Probst A.J."/>
            <person name="Castelle C.J."/>
            <person name="Singh A."/>
            <person name="Brown C.T."/>
            <person name="Anantharaman K."/>
            <person name="Sharon I."/>
            <person name="Hug L.A."/>
            <person name="Burstein D."/>
            <person name="Emerson J.B."/>
            <person name="Thomas B.C."/>
            <person name="Banfield J.F."/>
        </authorList>
    </citation>
    <scope>NUCLEOTIDE SEQUENCE [LARGE SCALE GENOMIC DNA]</scope>
    <source>
        <strain evidence="1">CG1_02_47_37</strain>
    </source>
</reference>
<dbReference type="AlphaFoldDB" id="A0A1J4RS25"/>
<dbReference type="EMBL" id="MNUI01000014">
    <property type="protein sequence ID" value="OIN89816.1"/>
    <property type="molecule type" value="Genomic_DNA"/>
</dbReference>
<gene>
    <name evidence="1" type="ORF">AUJ59_00620</name>
</gene>
<evidence type="ECO:0000313" key="1">
    <source>
        <dbReference type="EMBL" id="OIN89816.1"/>
    </source>
</evidence>
<accession>A0A1J4RS25</accession>
<sequence>MMNWLRGRFTGGAETVNKPNSLQEAIRAWENNETGINLEKRKAIYGDDGKLVEIVSVGKKKDPSFAILLNGEKYEVPGDNLTRGLPSLIGALQRQSSTLAEWYITSVQLVNYKEGKTQKSCYFLTGHPLNEALPLLMNTGPVQ</sequence>
<proteinExistence type="predicted"/>
<evidence type="ECO:0000313" key="2">
    <source>
        <dbReference type="Proteomes" id="UP000183144"/>
    </source>
</evidence>
<name>A0A1J4RS25_9BACT</name>
<dbReference type="Proteomes" id="UP000183144">
    <property type="component" value="Unassembled WGS sequence"/>
</dbReference>